<evidence type="ECO:0000313" key="9">
    <source>
        <dbReference type="EMBL" id="KAF6790399.1"/>
    </source>
</evidence>
<dbReference type="Gene3D" id="3.40.50.150">
    <property type="entry name" value="Vaccinia Virus protein VP39"/>
    <property type="match status" value="1"/>
</dbReference>
<dbReference type="PANTHER" id="PTHR10920:SF18">
    <property type="entry name" value="RRNA METHYLTRANSFERASE 2, MITOCHONDRIAL"/>
    <property type="match status" value="1"/>
</dbReference>
<keyword evidence="2" id="KW-0698">rRNA processing</keyword>
<evidence type="ECO:0000259" key="8">
    <source>
        <dbReference type="Pfam" id="PF01728"/>
    </source>
</evidence>
<keyword evidence="10" id="KW-1185">Reference proteome</keyword>
<evidence type="ECO:0000313" key="10">
    <source>
        <dbReference type="Proteomes" id="UP000652219"/>
    </source>
</evidence>
<organism evidence="9 10">
    <name type="scientific">Colletotrichum sojae</name>
    <dbReference type="NCBI Taxonomy" id="2175907"/>
    <lineage>
        <taxon>Eukaryota</taxon>
        <taxon>Fungi</taxon>
        <taxon>Dikarya</taxon>
        <taxon>Ascomycota</taxon>
        <taxon>Pezizomycotina</taxon>
        <taxon>Sordariomycetes</taxon>
        <taxon>Hypocreomycetidae</taxon>
        <taxon>Glomerellales</taxon>
        <taxon>Glomerellaceae</taxon>
        <taxon>Colletotrichum</taxon>
        <taxon>Colletotrichum orchidearum species complex</taxon>
    </lineage>
</organism>
<dbReference type="GO" id="GO:0005739">
    <property type="term" value="C:mitochondrion"/>
    <property type="evidence" value="ECO:0007669"/>
    <property type="project" value="TreeGrafter"/>
</dbReference>
<reference evidence="9 10" key="1">
    <citation type="journal article" date="2020" name="Phytopathology">
        <title>Genome Sequence Resources of Colletotrichum truncatum, C. plurivorum, C. musicola, and C. sojae: Four Species Pathogenic to Soybean (Glycine max).</title>
        <authorList>
            <person name="Rogerio F."/>
            <person name="Boufleur T.R."/>
            <person name="Ciampi-Guillardi M."/>
            <person name="Sukno S.A."/>
            <person name="Thon M.R."/>
            <person name="Massola Junior N.S."/>
            <person name="Baroncelli R."/>
        </authorList>
    </citation>
    <scope>NUCLEOTIDE SEQUENCE [LARGE SCALE GENOMIC DNA]</scope>
    <source>
        <strain evidence="9 10">LFN0009</strain>
    </source>
</reference>
<evidence type="ECO:0000256" key="3">
    <source>
        <dbReference type="ARBA" id="ARBA00022603"/>
    </source>
</evidence>
<evidence type="ECO:0000256" key="7">
    <source>
        <dbReference type="SAM" id="MobiDB-lite"/>
    </source>
</evidence>
<protein>
    <recommendedName>
        <fullName evidence="6">rRNA methyltransferase 2, mitochondrial</fullName>
    </recommendedName>
</protein>
<dbReference type="Pfam" id="PF01728">
    <property type="entry name" value="FtsJ"/>
    <property type="match status" value="1"/>
</dbReference>
<dbReference type="InterPro" id="IPR029063">
    <property type="entry name" value="SAM-dependent_MTases_sf"/>
</dbReference>
<keyword evidence="3" id="KW-0489">Methyltransferase</keyword>
<dbReference type="PANTHER" id="PTHR10920">
    <property type="entry name" value="RIBOSOMAL RNA METHYLTRANSFERASE"/>
    <property type="match status" value="1"/>
</dbReference>
<dbReference type="EMBL" id="WIGN01000499">
    <property type="protein sequence ID" value="KAF6790399.1"/>
    <property type="molecule type" value="Genomic_DNA"/>
</dbReference>
<name>A0A8H6IPI5_9PEZI</name>
<feature type="region of interest" description="Disordered" evidence="7">
    <location>
        <begin position="153"/>
        <end position="173"/>
    </location>
</feature>
<sequence>MSTAACGALLGAGERKFLVNSLVACILRRPIRPAGQTRTSSSSSRWKIRQGKDIFAREAKVQGLKSRAAFKLLEMDAKYKLFRKGQTVVDLGYAPGSWSQVAAERTKPHGQILGIDIIPAQPPKGVSTIQGNFLSPDVQGMVKEHLARAKKQHVARKPASVHPPDGDEVVLPSTDGDGVAAILEYKPSYIDMERASSEASETPTEGAETKDGRLVDVVLSDMSAPWDQTTGFNVNTLSNPYHRMMNTSGVAFRDHAGSMDLCGAALQFASDTLKKGGHFVCKFYQGSEDKVFEKKLRALFAKVHREKPESSRSDSREAYFVALKRKGDVQIRVGEENE</sequence>
<keyword evidence="9" id="KW-0132">Cell division</keyword>
<dbReference type="InterPro" id="IPR050082">
    <property type="entry name" value="RNA_methyltr_RlmE"/>
</dbReference>
<evidence type="ECO:0000256" key="2">
    <source>
        <dbReference type="ARBA" id="ARBA00022552"/>
    </source>
</evidence>
<accession>A0A8H6IPI5</accession>
<keyword evidence="5" id="KW-0949">S-adenosyl-L-methionine</keyword>
<dbReference type="InterPro" id="IPR002877">
    <property type="entry name" value="RNA_MeTrfase_FtsJ_dom"/>
</dbReference>
<evidence type="ECO:0000256" key="4">
    <source>
        <dbReference type="ARBA" id="ARBA00022679"/>
    </source>
</evidence>
<dbReference type="Proteomes" id="UP000652219">
    <property type="component" value="Unassembled WGS sequence"/>
</dbReference>
<comment type="caution">
    <text evidence="9">The sequence shown here is derived from an EMBL/GenBank/DDBJ whole genome shotgun (WGS) entry which is preliminary data.</text>
</comment>
<evidence type="ECO:0000256" key="1">
    <source>
        <dbReference type="ARBA" id="ARBA00009258"/>
    </source>
</evidence>
<dbReference type="GO" id="GO:0008650">
    <property type="term" value="F:rRNA (uridine-2'-O-)-methyltransferase activity"/>
    <property type="evidence" value="ECO:0007669"/>
    <property type="project" value="TreeGrafter"/>
</dbReference>
<dbReference type="AlphaFoldDB" id="A0A8H6IPI5"/>
<comment type="similarity">
    <text evidence="1">Belongs to the class I-like SAM-binding methyltransferase superfamily. RNA methyltransferase RlmE family.</text>
</comment>
<keyword evidence="9" id="KW-0131">Cell cycle</keyword>
<dbReference type="InterPro" id="IPR015507">
    <property type="entry name" value="rRNA-MeTfrase_E"/>
</dbReference>
<proteinExistence type="inferred from homology"/>
<feature type="domain" description="Ribosomal RNA methyltransferase FtsJ" evidence="8">
    <location>
        <begin position="65"/>
        <end position="325"/>
    </location>
</feature>
<evidence type="ECO:0000256" key="5">
    <source>
        <dbReference type="ARBA" id="ARBA00022691"/>
    </source>
</evidence>
<keyword evidence="4" id="KW-0808">Transferase</keyword>
<gene>
    <name evidence="9" type="ORF">CSOJ01_14535</name>
</gene>
<dbReference type="GO" id="GO:0051301">
    <property type="term" value="P:cell division"/>
    <property type="evidence" value="ECO:0007669"/>
    <property type="project" value="UniProtKB-KW"/>
</dbReference>
<dbReference type="HAMAP" id="MF_01547">
    <property type="entry name" value="RNA_methyltr_E"/>
    <property type="match status" value="1"/>
</dbReference>
<dbReference type="SUPFAM" id="SSF53335">
    <property type="entry name" value="S-adenosyl-L-methionine-dependent methyltransferases"/>
    <property type="match status" value="1"/>
</dbReference>
<evidence type="ECO:0000256" key="6">
    <source>
        <dbReference type="ARBA" id="ARBA00041184"/>
    </source>
</evidence>